<dbReference type="AlphaFoldDB" id="A0A7Z0EI51"/>
<feature type="active site" evidence="7">
    <location>
        <position position="89"/>
    </location>
</feature>
<evidence type="ECO:0000259" key="9">
    <source>
        <dbReference type="Pfam" id="PF10502"/>
    </source>
</evidence>
<dbReference type="InterPro" id="IPR036286">
    <property type="entry name" value="LexA/Signal_pep-like_sf"/>
</dbReference>
<dbReference type="InterPro" id="IPR019758">
    <property type="entry name" value="Pept_S26A_signal_pept_1_CS"/>
</dbReference>
<dbReference type="Pfam" id="PF10502">
    <property type="entry name" value="Peptidase_S26"/>
    <property type="match status" value="2"/>
</dbReference>
<dbReference type="InterPro" id="IPR019756">
    <property type="entry name" value="Pept_S26A_signal_pept_1_Ser-AS"/>
</dbReference>
<dbReference type="GO" id="GO:0009003">
    <property type="term" value="F:signal peptidase activity"/>
    <property type="evidence" value="ECO:0007669"/>
    <property type="project" value="UniProtKB-EC"/>
</dbReference>
<comment type="caution">
    <text evidence="10">The sequence shown here is derived from an EMBL/GenBank/DDBJ whole genome shotgun (WGS) entry which is preliminary data.</text>
</comment>
<sequence>MMVPLLASAAIAVAVPVGVLLWLHRTRVAVEVVGHSMEPTFRHGDRLLVRRVPAARLRVGDVVVLGQPDPDALADLFLLMGTVPPWVVKRVAALPGDPVPDSVPGGEGGNGRVVPPGRLVVLGDNTDHSTDSRVWGPVPDDRVLGTVHRRMAVPRGGLAAPAAADDGEARRAGPPGPREAGP</sequence>
<dbReference type="RefSeq" id="WP_218897585.1">
    <property type="nucleotide sequence ID" value="NZ_JACCFS010000001.1"/>
</dbReference>
<evidence type="ECO:0000256" key="8">
    <source>
        <dbReference type="SAM" id="MobiDB-lite"/>
    </source>
</evidence>
<evidence type="ECO:0000256" key="6">
    <source>
        <dbReference type="ARBA" id="ARBA00022801"/>
    </source>
</evidence>
<comment type="catalytic activity">
    <reaction evidence="1">
        <text>Cleavage of hydrophobic, N-terminal signal or leader sequences from secreted and periplasmic proteins.</text>
        <dbReference type="EC" id="3.4.21.89"/>
    </reaction>
</comment>
<keyword evidence="11" id="KW-1185">Reference proteome</keyword>
<evidence type="ECO:0000256" key="4">
    <source>
        <dbReference type="ARBA" id="ARBA00013208"/>
    </source>
</evidence>
<proteinExistence type="inferred from homology"/>
<evidence type="ECO:0000313" key="11">
    <source>
        <dbReference type="Proteomes" id="UP000572051"/>
    </source>
</evidence>
<dbReference type="PANTHER" id="PTHR43390:SF1">
    <property type="entry name" value="CHLOROPLAST PROCESSING PEPTIDASE"/>
    <property type="match status" value="1"/>
</dbReference>
<dbReference type="InterPro" id="IPR000223">
    <property type="entry name" value="Pept_S26A_signal_pept_1"/>
</dbReference>
<keyword evidence="6 10" id="KW-0378">Hydrolase</keyword>
<comment type="subcellular location">
    <subcellularLocation>
        <location evidence="2">Cell membrane</location>
        <topology evidence="2">Single-pass type II membrane protein</topology>
    </subcellularLocation>
</comment>
<protein>
    <recommendedName>
        <fullName evidence="4">signal peptidase I</fullName>
        <ecNumber evidence="4">3.4.21.89</ecNumber>
    </recommendedName>
</protein>
<organism evidence="10 11">
    <name type="scientific">Nocardiopsis aegyptia</name>
    <dbReference type="NCBI Taxonomy" id="220378"/>
    <lineage>
        <taxon>Bacteria</taxon>
        <taxon>Bacillati</taxon>
        <taxon>Actinomycetota</taxon>
        <taxon>Actinomycetes</taxon>
        <taxon>Streptosporangiales</taxon>
        <taxon>Nocardiopsidaceae</taxon>
        <taxon>Nocardiopsis</taxon>
    </lineage>
</organism>
<evidence type="ECO:0000256" key="3">
    <source>
        <dbReference type="ARBA" id="ARBA00009370"/>
    </source>
</evidence>
<dbReference type="PRINTS" id="PR00727">
    <property type="entry name" value="LEADERPTASE"/>
</dbReference>
<gene>
    <name evidence="10" type="ORF">HNR10_000379</name>
</gene>
<dbReference type="EC" id="3.4.21.89" evidence="4"/>
<dbReference type="EMBL" id="JACCFS010000001">
    <property type="protein sequence ID" value="NYJ32498.1"/>
    <property type="molecule type" value="Genomic_DNA"/>
</dbReference>
<dbReference type="SUPFAM" id="SSF51306">
    <property type="entry name" value="LexA/Signal peptidase"/>
    <property type="match status" value="1"/>
</dbReference>
<dbReference type="PROSITE" id="PS00761">
    <property type="entry name" value="SPASE_I_3"/>
    <property type="match status" value="1"/>
</dbReference>
<evidence type="ECO:0000256" key="1">
    <source>
        <dbReference type="ARBA" id="ARBA00000677"/>
    </source>
</evidence>
<accession>A0A7Z0EI51</accession>
<name>A0A7Z0EI51_9ACTN</name>
<feature type="active site" evidence="7">
    <location>
        <position position="36"/>
    </location>
</feature>
<dbReference type="GO" id="GO:0006465">
    <property type="term" value="P:signal peptide processing"/>
    <property type="evidence" value="ECO:0007669"/>
    <property type="project" value="InterPro"/>
</dbReference>
<dbReference type="Proteomes" id="UP000572051">
    <property type="component" value="Unassembled WGS sequence"/>
</dbReference>
<dbReference type="GO" id="GO:0005886">
    <property type="term" value="C:plasma membrane"/>
    <property type="evidence" value="ECO:0007669"/>
    <property type="project" value="UniProtKB-SubCell"/>
</dbReference>
<evidence type="ECO:0000313" key="10">
    <source>
        <dbReference type="EMBL" id="NYJ32498.1"/>
    </source>
</evidence>
<feature type="domain" description="Peptidase S26" evidence="9">
    <location>
        <begin position="12"/>
        <end position="99"/>
    </location>
</feature>
<dbReference type="PROSITE" id="PS00501">
    <property type="entry name" value="SPASE_I_1"/>
    <property type="match status" value="1"/>
</dbReference>
<feature type="domain" description="Peptidase S26" evidence="9">
    <location>
        <begin position="111"/>
        <end position="148"/>
    </location>
</feature>
<evidence type="ECO:0000256" key="2">
    <source>
        <dbReference type="ARBA" id="ARBA00004401"/>
    </source>
</evidence>
<comment type="similarity">
    <text evidence="3">Belongs to the peptidase S26 family.</text>
</comment>
<dbReference type="Gene3D" id="2.10.109.10">
    <property type="entry name" value="Umud Fragment, subunit A"/>
    <property type="match status" value="1"/>
</dbReference>
<feature type="compositionally biased region" description="Low complexity" evidence="8">
    <location>
        <begin position="154"/>
        <end position="164"/>
    </location>
</feature>
<evidence type="ECO:0000256" key="5">
    <source>
        <dbReference type="ARBA" id="ARBA00022670"/>
    </source>
</evidence>
<evidence type="ECO:0000256" key="7">
    <source>
        <dbReference type="PIRSR" id="PIRSR600223-1"/>
    </source>
</evidence>
<reference evidence="10 11" key="1">
    <citation type="submission" date="2020-07" db="EMBL/GenBank/DDBJ databases">
        <title>Sequencing the genomes of 1000 actinobacteria strains.</title>
        <authorList>
            <person name="Klenk H.-P."/>
        </authorList>
    </citation>
    <scope>NUCLEOTIDE SEQUENCE [LARGE SCALE GENOMIC DNA]</scope>
    <source>
        <strain evidence="10 11">DSM 44442</strain>
    </source>
</reference>
<keyword evidence="5" id="KW-0645">Protease</keyword>
<dbReference type="CDD" id="cd06530">
    <property type="entry name" value="S26_SPase_I"/>
    <property type="match status" value="1"/>
</dbReference>
<dbReference type="GO" id="GO:0004252">
    <property type="term" value="F:serine-type endopeptidase activity"/>
    <property type="evidence" value="ECO:0007669"/>
    <property type="project" value="InterPro"/>
</dbReference>
<dbReference type="InterPro" id="IPR019533">
    <property type="entry name" value="Peptidase_S26"/>
</dbReference>
<dbReference type="PANTHER" id="PTHR43390">
    <property type="entry name" value="SIGNAL PEPTIDASE I"/>
    <property type="match status" value="1"/>
</dbReference>
<feature type="region of interest" description="Disordered" evidence="8">
    <location>
        <begin position="154"/>
        <end position="182"/>
    </location>
</feature>